<protein>
    <recommendedName>
        <fullName evidence="1">Glyoxalase-like domain-containing protein</fullName>
    </recommendedName>
</protein>
<gene>
    <name evidence="2" type="ORF">GCM10017567_13550</name>
</gene>
<dbReference type="SUPFAM" id="SSF54593">
    <property type="entry name" value="Glyoxalase/Bleomycin resistance protein/Dihydroxybiphenyl dioxygenase"/>
    <property type="match status" value="2"/>
</dbReference>
<dbReference type="Gene3D" id="3.10.180.10">
    <property type="entry name" value="2,3-Dihydroxybiphenyl 1,2-Dioxygenase, domain 1"/>
    <property type="match status" value="2"/>
</dbReference>
<proteinExistence type="predicted"/>
<feature type="domain" description="Glyoxalase-like" evidence="1">
    <location>
        <begin position="27"/>
        <end position="133"/>
    </location>
</feature>
<evidence type="ECO:0000313" key="2">
    <source>
        <dbReference type="EMBL" id="GHG00067.1"/>
    </source>
</evidence>
<dbReference type="Proteomes" id="UP000649955">
    <property type="component" value="Unassembled WGS sequence"/>
</dbReference>
<name>A0ABQ3K2W7_9PSEU</name>
<dbReference type="PANTHER" id="PTHR35908:SF1">
    <property type="entry name" value="CONSERVED PROTEIN"/>
    <property type="match status" value="1"/>
</dbReference>
<dbReference type="EMBL" id="BNAW01000004">
    <property type="protein sequence ID" value="GHG00067.1"/>
    <property type="molecule type" value="Genomic_DNA"/>
</dbReference>
<feature type="domain" description="Glyoxalase-like" evidence="1">
    <location>
        <begin position="150"/>
        <end position="249"/>
    </location>
</feature>
<dbReference type="CDD" id="cd06587">
    <property type="entry name" value="VOC"/>
    <property type="match status" value="1"/>
</dbReference>
<dbReference type="PANTHER" id="PTHR35908">
    <property type="entry name" value="HYPOTHETICAL FUSION PROTEIN"/>
    <property type="match status" value="1"/>
</dbReference>
<evidence type="ECO:0000313" key="3">
    <source>
        <dbReference type="Proteomes" id="UP000649955"/>
    </source>
</evidence>
<keyword evidence="3" id="KW-1185">Reference proteome</keyword>
<evidence type="ECO:0000259" key="1">
    <source>
        <dbReference type="Pfam" id="PF18029"/>
    </source>
</evidence>
<comment type="caution">
    <text evidence="2">The sequence shown here is derived from an EMBL/GenBank/DDBJ whole genome shotgun (WGS) entry which is preliminary data.</text>
</comment>
<sequence length="252" mass="27339">MIRDFIGLPRHDGGGYGPVMGSRLPAVTFEAENPAEAARFWAGLLNREVIEDAGGVLLPGGDTQLGLRFVTGRPGRLGANRMHLHLTSTDLDDQRNTVATALRLGGRHFDVGQRPEETHVVLADPAGYEFCVIEPGNDYLAGCGPLGELTCAGSRQVGLFWSKALGWPLVWDRGEQIAIQPPRGGTKLAWDTWEGQPDQPNRQRFELLPPDGDQRAAVDTLISLGATHLEDRSDGTIVLADPDGNEFCVRPE</sequence>
<accession>A0ABQ3K2W7</accession>
<dbReference type="Pfam" id="PF18029">
    <property type="entry name" value="Glyoxalase_6"/>
    <property type="match status" value="2"/>
</dbReference>
<reference evidence="3" key="1">
    <citation type="journal article" date="2019" name="Int. J. Syst. Evol. Microbiol.">
        <title>The Global Catalogue of Microorganisms (GCM) 10K type strain sequencing project: providing services to taxonomists for standard genome sequencing and annotation.</title>
        <authorList>
            <consortium name="The Broad Institute Genomics Platform"/>
            <consortium name="The Broad Institute Genome Sequencing Center for Infectious Disease"/>
            <person name="Wu L."/>
            <person name="Ma J."/>
        </authorList>
    </citation>
    <scope>NUCLEOTIDE SEQUENCE [LARGE SCALE GENOMIC DNA]</scope>
    <source>
        <strain evidence="3">CGMCC 4.7680</strain>
    </source>
</reference>
<organism evidence="2 3">
    <name type="scientific">Amycolatopsis bullii</name>
    <dbReference type="NCBI Taxonomy" id="941987"/>
    <lineage>
        <taxon>Bacteria</taxon>
        <taxon>Bacillati</taxon>
        <taxon>Actinomycetota</taxon>
        <taxon>Actinomycetes</taxon>
        <taxon>Pseudonocardiales</taxon>
        <taxon>Pseudonocardiaceae</taxon>
        <taxon>Amycolatopsis</taxon>
    </lineage>
</organism>
<dbReference type="InterPro" id="IPR029068">
    <property type="entry name" value="Glyas_Bleomycin-R_OHBP_Dase"/>
</dbReference>
<dbReference type="InterPro" id="IPR041581">
    <property type="entry name" value="Glyoxalase_6"/>
</dbReference>